<gene>
    <name evidence="1" type="ORF">EEDITHA_LOCUS14818</name>
</gene>
<dbReference type="AlphaFoldDB" id="A0AAU9UPU8"/>
<accession>A0AAU9UPU8</accession>
<sequence length="119" mass="14030">MLQENGYIILNRIDNKFNTRETLTKKIYPRSCFIQFKTSQIPHDYSGITNIVESTVRNISDKDYNSLEYMIREALNSNKIQKIKIQNTLKGDWINRDIIEMITKRNQLWSASKANPDDD</sequence>
<dbReference type="Proteomes" id="UP001153954">
    <property type="component" value="Unassembled WGS sequence"/>
</dbReference>
<keyword evidence="2" id="KW-1185">Reference proteome</keyword>
<dbReference type="EMBL" id="CAKOGL010000022">
    <property type="protein sequence ID" value="CAH2099892.1"/>
    <property type="molecule type" value="Genomic_DNA"/>
</dbReference>
<organism evidence="1 2">
    <name type="scientific">Euphydryas editha</name>
    <name type="common">Edith's checkerspot</name>
    <dbReference type="NCBI Taxonomy" id="104508"/>
    <lineage>
        <taxon>Eukaryota</taxon>
        <taxon>Metazoa</taxon>
        <taxon>Ecdysozoa</taxon>
        <taxon>Arthropoda</taxon>
        <taxon>Hexapoda</taxon>
        <taxon>Insecta</taxon>
        <taxon>Pterygota</taxon>
        <taxon>Neoptera</taxon>
        <taxon>Endopterygota</taxon>
        <taxon>Lepidoptera</taxon>
        <taxon>Glossata</taxon>
        <taxon>Ditrysia</taxon>
        <taxon>Papilionoidea</taxon>
        <taxon>Nymphalidae</taxon>
        <taxon>Nymphalinae</taxon>
        <taxon>Euphydryas</taxon>
    </lineage>
</organism>
<protein>
    <submittedName>
        <fullName evidence="1">Uncharacterized protein</fullName>
    </submittedName>
</protein>
<comment type="caution">
    <text evidence="1">The sequence shown here is derived from an EMBL/GenBank/DDBJ whole genome shotgun (WGS) entry which is preliminary data.</text>
</comment>
<evidence type="ECO:0000313" key="2">
    <source>
        <dbReference type="Proteomes" id="UP001153954"/>
    </source>
</evidence>
<evidence type="ECO:0000313" key="1">
    <source>
        <dbReference type="EMBL" id="CAH2099892.1"/>
    </source>
</evidence>
<name>A0AAU9UPU8_EUPED</name>
<reference evidence="1" key="1">
    <citation type="submission" date="2022-03" db="EMBL/GenBank/DDBJ databases">
        <authorList>
            <person name="Tunstrom K."/>
        </authorList>
    </citation>
    <scope>NUCLEOTIDE SEQUENCE</scope>
</reference>
<proteinExistence type="predicted"/>